<organism evidence="2 3">
    <name type="scientific">Nocardia speluncae</name>
    <dbReference type="NCBI Taxonomy" id="419477"/>
    <lineage>
        <taxon>Bacteria</taxon>
        <taxon>Bacillati</taxon>
        <taxon>Actinomycetota</taxon>
        <taxon>Actinomycetes</taxon>
        <taxon>Mycobacteriales</taxon>
        <taxon>Nocardiaceae</taxon>
        <taxon>Nocardia</taxon>
    </lineage>
</organism>
<sequence length="177" mass="19013">MNADVRTRTGCSPRSGPQEGGAAELLSPERLLAAIAGHLGTRSSPGVAGLACELGTLRAAVLASAMNPGESLLRSGEADSRRRIATVVAAIDTWRVRHLPHGTGARSHTHSLGHVIDQVAMRYVDAWWTVRHSADVRLRRTAWFHLAQAREGYADLVADIRAGRVELPLGWGGIAFR</sequence>
<dbReference type="Proteomes" id="UP000565715">
    <property type="component" value="Unassembled WGS sequence"/>
</dbReference>
<evidence type="ECO:0000313" key="2">
    <source>
        <dbReference type="EMBL" id="NKY32230.1"/>
    </source>
</evidence>
<reference evidence="2 3" key="1">
    <citation type="submission" date="2020-04" db="EMBL/GenBank/DDBJ databases">
        <title>MicrobeNet Type strains.</title>
        <authorList>
            <person name="Nicholson A.C."/>
        </authorList>
    </citation>
    <scope>NUCLEOTIDE SEQUENCE [LARGE SCALE GENOMIC DNA]</scope>
    <source>
        <strain evidence="2 3">DSM 45078</strain>
    </source>
</reference>
<gene>
    <name evidence="2" type="ORF">HGA13_03950</name>
</gene>
<name>A0A846XBR4_9NOCA</name>
<dbReference type="RefSeq" id="WP_068036296.1">
    <property type="nucleotide sequence ID" value="NZ_JAAXOO010000001.1"/>
</dbReference>
<feature type="region of interest" description="Disordered" evidence="1">
    <location>
        <begin position="1"/>
        <end position="23"/>
    </location>
</feature>
<accession>A0A846XBR4</accession>
<proteinExistence type="predicted"/>
<comment type="caution">
    <text evidence="2">The sequence shown here is derived from an EMBL/GenBank/DDBJ whole genome shotgun (WGS) entry which is preliminary data.</text>
</comment>
<protein>
    <recommendedName>
        <fullName evidence="4">DUF4254 domain-containing protein</fullName>
    </recommendedName>
</protein>
<evidence type="ECO:0000313" key="3">
    <source>
        <dbReference type="Proteomes" id="UP000565715"/>
    </source>
</evidence>
<evidence type="ECO:0008006" key="4">
    <source>
        <dbReference type="Google" id="ProtNLM"/>
    </source>
</evidence>
<evidence type="ECO:0000256" key="1">
    <source>
        <dbReference type="SAM" id="MobiDB-lite"/>
    </source>
</evidence>
<keyword evidence="3" id="KW-1185">Reference proteome</keyword>
<dbReference type="AlphaFoldDB" id="A0A846XBR4"/>
<dbReference type="EMBL" id="JAAXOO010000001">
    <property type="protein sequence ID" value="NKY32230.1"/>
    <property type="molecule type" value="Genomic_DNA"/>
</dbReference>